<feature type="compositionally biased region" description="Polar residues" evidence="10">
    <location>
        <begin position="1429"/>
        <end position="1438"/>
    </location>
</feature>
<feature type="compositionally biased region" description="Polar residues" evidence="10">
    <location>
        <begin position="177"/>
        <end position="204"/>
    </location>
</feature>
<dbReference type="EMBL" id="AGCU01109824">
    <property type="status" value="NOT_ANNOTATED_CDS"/>
    <property type="molecule type" value="Genomic_DNA"/>
</dbReference>
<feature type="compositionally biased region" description="Polar residues" evidence="10">
    <location>
        <begin position="615"/>
        <end position="627"/>
    </location>
</feature>
<evidence type="ECO:0000256" key="3">
    <source>
        <dbReference type="ARBA" id="ARBA00022553"/>
    </source>
</evidence>
<dbReference type="PANTHER" id="PTHR14955">
    <property type="entry name" value="RETINOIC ACID INDUCED 1/TRANSCRIPTION FACTOR 20"/>
    <property type="match status" value="1"/>
</dbReference>
<feature type="region of interest" description="Disordered" evidence="10">
    <location>
        <begin position="295"/>
        <end position="329"/>
    </location>
</feature>
<dbReference type="InterPro" id="IPR034732">
    <property type="entry name" value="EPHD"/>
</dbReference>
<dbReference type="InterPro" id="IPR013083">
    <property type="entry name" value="Znf_RING/FYVE/PHD"/>
</dbReference>
<feature type="region of interest" description="Disordered" evidence="10">
    <location>
        <begin position="177"/>
        <end position="239"/>
    </location>
</feature>
<dbReference type="GO" id="GO:0005654">
    <property type="term" value="C:nucleoplasm"/>
    <property type="evidence" value="ECO:0007669"/>
    <property type="project" value="Ensembl"/>
</dbReference>
<gene>
    <name evidence="12" type="primary">RAI1</name>
</gene>
<dbReference type="GO" id="GO:0001501">
    <property type="term" value="P:skeletal system development"/>
    <property type="evidence" value="ECO:0007669"/>
    <property type="project" value="Ensembl"/>
</dbReference>
<dbReference type="FunFam" id="3.30.40.10:FF:000116">
    <property type="entry name" value="Transcription factor 20 (AR1)"/>
    <property type="match status" value="1"/>
</dbReference>
<dbReference type="PANTHER" id="PTHR14955:SF6">
    <property type="entry name" value="RETINOIC ACID-INDUCED PROTEIN 1"/>
    <property type="match status" value="1"/>
</dbReference>
<evidence type="ECO:0000313" key="13">
    <source>
        <dbReference type="Proteomes" id="UP000007267"/>
    </source>
</evidence>
<feature type="compositionally biased region" description="Polar residues" evidence="10">
    <location>
        <begin position="1732"/>
        <end position="1743"/>
    </location>
</feature>
<evidence type="ECO:0000256" key="10">
    <source>
        <dbReference type="SAM" id="MobiDB-lite"/>
    </source>
</evidence>
<name>K7FEA2_PELSI</name>
<evidence type="ECO:0000256" key="9">
    <source>
        <dbReference type="ARBA" id="ARBA00023242"/>
    </source>
</evidence>
<keyword evidence="9" id="KW-0539">Nucleus</keyword>
<keyword evidence="5" id="KW-0863">Zinc-finger</keyword>
<keyword evidence="6" id="KW-0862">Zinc</keyword>
<dbReference type="OMA" id="HQSQSYS"/>
<feature type="region of interest" description="Disordered" evidence="10">
    <location>
        <begin position="351"/>
        <end position="376"/>
    </location>
</feature>
<dbReference type="Ensembl" id="ENSPSIT00000006399.1">
    <property type="protein sequence ID" value="ENSPSIP00000006362.1"/>
    <property type="gene ID" value="ENSPSIG00000005892.1"/>
</dbReference>
<feature type="region of interest" description="Disordered" evidence="10">
    <location>
        <begin position="1"/>
        <end position="39"/>
    </location>
</feature>
<keyword evidence="2" id="KW-1017">Isopeptide bond</keyword>
<evidence type="ECO:0000256" key="8">
    <source>
        <dbReference type="ARBA" id="ARBA00023159"/>
    </source>
</evidence>
<sequence length="1898" mass="207703">MQSFRERCGFHGNQQNYQQTSQDTSRLENYRHQSQAGPNCERQRLVAKEYYSQQQLPYPGYENSTVEKYHRGNKQLPSQQLQGRPAFSNYTVQENSPYPARYTGEESLQTWAAQQPSLAGGVAKYEENLMKKSPAPTGSRQYHEQAAQLPFRTHSLHLQQPPPQPPALPYPKLQRQKIQNDVSSPMSFSQTGHFTQHSQSQFPASSTYSSVSGGSQAAHSYKSCTAPSSQPHERPLGGAANLASGQRVQNLHGYQANRISYAPFQGYQNLAKYQHYNQPGQTYCQTDASVRTPEQYYQPFSPSSSHSPARSVGRSPSYSSTPSPLMPNLENFQYSQQSLSTGSFSTGITDHSHFMPLLNPSPTDGTSPDAQSGNCKNLQKEKIPENLLSDLSLQSLTALTSQVENISNTVQQLLLSKSTVPQKKGIKNLPRTPEQLKGQHCSPESSTYSAEQVGTPLSDPLSTPQSVHAEAQDADYMSGSEDQLERNFLFCNQNRSPARVNSNSKAKPESVSTCSVTSPDDMSTKSDDSFQSIHANLPLETFTKYMTNERECPRLLLSALSQEELASEIIVLQDAINEKTDKAWPNSPALNKDPTKSPFHLENHRTCLDSMVKSAWSNQGDSGTSNEPLKLDKASGGNNSKDFGEEVYENPQVEFATTEAKDALKVPSSLAYNSKPNIPAATSSSGAASYSCYSNTTANSVGSENTMDHFDWPEESISESCLRWKELGSCLQTSDLSKGLFNSKLAGSCKEKKNACCLDICDGEQPAKNEQAEDFSQQQMGEEEEETLTYDEATKADSERWLEDTRHCCSGGDFSEIPIISSPDLKESDLEPEEYSSLCELASSEQKSVIYDTSSPKPPENAAVLLSNDVPVSAEETVCTVEKENSIPSSRLSGQSVILLGPAVGTETKVKSWFESSLPHIKPEDTAVGENDLQEKTETETASLVKVKTQILPEDLLAKSESVSRGKSLRSKRVHPTLSEGEESSKLVPSPFKDIQAAGMVASTCAGPDGQMEATSKNAHGQTPRFPAEGLPARMCTRSFTALSEPRTPAPLEGLKVLAHQEKLGKKPVCGMKQKVAFKARKRTGRLSPKVVQNSGDPTSLLVPDLMQNEDFISQKAKGLDPQDAEVKDQRSMILRSRTKTQEVSYMKRRREKRTAEVRLKNCNAPKKLLSNNHLPPTFKIMSPGGPHKEGKVGKRIKLPKSGPGMGSKMSERPLHSLKRKSTFMSPIPTKKRNLVLRSNSSSTKEEKPEASPNLFKRMPSAKKARAKLPTKSSCEAALKPPPSKEPPNVCIKITSRAAFQGAMKTKVLPPRKGRGLKLEAIVQKITSPNLKKFACKTAAAAAAAAAATAHSNPLSPAGLEERAFKNASVTPVVGEEGPLNQGMAQKAPAVSVAEQLCRNSNNRSLKGKLMNSKKLSSDCFKGEAYSSPETVQHNSGSMPAKSISLLPKKRNRKGKAAALSVAKNPLDRRAHLAPALLLTARERAGAGDALGNGDDGQRDGKKPKTEDKDFAKNEPLEGKSSQAQTRAQKQRTNHSNYNGYSKRQRKRKAKNVASRCKSRAKRRRQQQAPLLNPAEPEIRLKYISCKRLRTDSRAPPFSPYVRVEKRNEFTTTCTVINSAGEEARLHKEHQPSSSAQALLPGSASLQPRAALPLSSTMHLGPVVSKALNAACLVCCLCRNPANYKDLGDLCGPYYPEHCLPKKKSRLKEKIKVEGPSEEAPVSSPAEKALKTTDNNCTTSTISGKPPRLDSGADSAKQSALRSSSRGMFRKLQSCYCCDERTEGEEAAEKPRRHECSKAESLSQEPVGDTQEHWVHEACAIWTAGVYLVAGKLYGLQEAIKAAAEVRCPSCQQAGATIGWCHKGCAQTYHYACAIDTGCLLTEENFSLKCPKHKRQPL</sequence>
<feature type="region of interest" description="Disordered" evidence="10">
    <location>
        <begin position="960"/>
        <end position="987"/>
    </location>
</feature>
<dbReference type="PROSITE" id="PS51805">
    <property type="entry name" value="EPHD"/>
    <property type="match status" value="1"/>
</dbReference>
<dbReference type="InterPro" id="IPR001965">
    <property type="entry name" value="Znf_PHD"/>
</dbReference>
<reference evidence="12" key="3">
    <citation type="submission" date="2025-08" db="UniProtKB">
        <authorList>
            <consortium name="Ensembl"/>
        </authorList>
    </citation>
    <scope>IDENTIFICATION</scope>
</reference>
<dbReference type="Proteomes" id="UP000007267">
    <property type="component" value="Unassembled WGS sequence"/>
</dbReference>
<reference evidence="13" key="2">
    <citation type="journal article" date="2013" name="Nat. Genet.">
        <title>The draft genomes of soft-shell turtle and green sea turtle yield insights into the development and evolution of the turtle-specific body plan.</title>
        <authorList>
            <person name="Wang Z."/>
            <person name="Pascual-Anaya J."/>
            <person name="Zadissa A."/>
            <person name="Li W."/>
            <person name="Niimura Y."/>
            <person name="Huang Z."/>
            <person name="Li C."/>
            <person name="White S."/>
            <person name="Xiong Z."/>
            <person name="Fang D."/>
            <person name="Wang B."/>
            <person name="Ming Y."/>
            <person name="Chen Y."/>
            <person name="Zheng Y."/>
            <person name="Kuraku S."/>
            <person name="Pignatelli M."/>
            <person name="Herrero J."/>
            <person name="Beal K."/>
            <person name="Nozawa M."/>
            <person name="Li Q."/>
            <person name="Wang J."/>
            <person name="Zhang H."/>
            <person name="Yu L."/>
            <person name="Shigenobu S."/>
            <person name="Wang J."/>
            <person name="Liu J."/>
            <person name="Flicek P."/>
            <person name="Searle S."/>
            <person name="Wang J."/>
            <person name="Kuratani S."/>
            <person name="Yin Y."/>
            <person name="Aken B."/>
            <person name="Zhang G."/>
            <person name="Irie N."/>
        </authorList>
    </citation>
    <scope>NUCLEOTIDE SEQUENCE [LARGE SCALE GENOMIC DNA]</scope>
    <source>
        <strain evidence="13">Daiwa-1</strain>
    </source>
</reference>
<evidence type="ECO:0000256" key="5">
    <source>
        <dbReference type="ARBA" id="ARBA00022771"/>
    </source>
</evidence>
<feature type="compositionally biased region" description="Basic residues" evidence="10">
    <location>
        <begin position="1543"/>
        <end position="1566"/>
    </location>
</feature>
<keyword evidence="4" id="KW-0479">Metal-binding</keyword>
<feature type="region of interest" description="Disordered" evidence="10">
    <location>
        <begin position="424"/>
        <end position="471"/>
    </location>
</feature>
<feature type="domain" description="PHD-type" evidence="11">
    <location>
        <begin position="1772"/>
        <end position="1894"/>
    </location>
</feature>
<feature type="region of interest" description="Disordered" evidence="10">
    <location>
        <begin position="1429"/>
        <end position="1460"/>
    </location>
</feature>
<proteinExistence type="predicted"/>
<organism evidence="12 13">
    <name type="scientific">Pelodiscus sinensis</name>
    <name type="common">Chinese softshell turtle</name>
    <name type="synonym">Trionyx sinensis</name>
    <dbReference type="NCBI Taxonomy" id="13735"/>
    <lineage>
        <taxon>Eukaryota</taxon>
        <taxon>Metazoa</taxon>
        <taxon>Chordata</taxon>
        <taxon>Craniata</taxon>
        <taxon>Vertebrata</taxon>
        <taxon>Euteleostomi</taxon>
        <taxon>Archelosauria</taxon>
        <taxon>Testudinata</taxon>
        <taxon>Testudines</taxon>
        <taxon>Cryptodira</taxon>
        <taxon>Trionychia</taxon>
        <taxon>Trionychidae</taxon>
        <taxon>Pelodiscus</taxon>
    </lineage>
</organism>
<dbReference type="GO" id="GO:0040015">
    <property type="term" value="P:negative regulation of multicellular organism growth"/>
    <property type="evidence" value="ECO:0007669"/>
    <property type="project" value="Ensembl"/>
</dbReference>
<feature type="compositionally biased region" description="Polar residues" evidence="10">
    <location>
        <begin position="497"/>
        <end position="521"/>
    </location>
</feature>
<dbReference type="GO" id="GO:0032922">
    <property type="term" value="P:circadian regulation of gene expression"/>
    <property type="evidence" value="ECO:0007669"/>
    <property type="project" value="Ensembl"/>
</dbReference>
<keyword evidence="13" id="KW-1185">Reference proteome</keyword>
<dbReference type="Gene3D" id="3.30.40.10">
    <property type="entry name" value="Zinc/RING finger domain, C3HC4 (zinc finger)"/>
    <property type="match status" value="1"/>
</dbReference>
<feature type="region of interest" description="Disordered" evidence="10">
    <location>
        <begin position="497"/>
        <end position="528"/>
    </location>
</feature>
<reference evidence="13" key="1">
    <citation type="submission" date="2011-10" db="EMBL/GenBank/DDBJ databases">
        <authorList>
            <consortium name="Soft-shell Turtle Genome Consortium"/>
        </authorList>
    </citation>
    <scope>NUCLEOTIDE SEQUENCE [LARGE SCALE GENOMIC DNA]</scope>
    <source>
        <strain evidence="13">Daiwa-1</strain>
    </source>
</reference>
<evidence type="ECO:0000259" key="11">
    <source>
        <dbReference type="PROSITE" id="PS51805"/>
    </source>
</evidence>
<dbReference type="SMART" id="SM00249">
    <property type="entry name" value="PHD"/>
    <property type="match status" value="1"/>
</dbReference>
<evidence type="ECO:0000256" key="1">
    <source>
        <dbReference type="ARBA" id="ARBA00004123"/>
    </source>
</evidence>
<dbReference type="STRING" id="13735.ENSPSIP00000006362"/>
<dbReference type="HOGENOM" id="CLU_002579_1_0_1"/>
<feature type="compositionally biased region" description="Polar residues" evidence="10">
    <location>
        <begin position="1756"/>
        <end position="1765"/>
    </location>
</feature>
<feature type="compositionally biased region" description="Polar residues" evidence="10">
    <location>
        <begin position="12"/>
        <end position="24"/>
    </location>
</feature>
<keyword evidence="7" id="KW-0832">Ubl conjugation</keyword>
<dbReference type="GO" id="GO:0006357">
    <property type="term" value="P:regulation of transcription by RNA polymerase II"/>
    <property type="evidence" value="ECO:0007669"/>
    <property type="project" value="Ensembl"/>
</dbReference>
<comment type="subcellular location">
    <subcellularLocation>
        <location evidence="1">Nucleus</location>
    </subcellularLocation>
</comment>
<keyword evidence="8" id="KW-0010">Activator</keyword>
<evidence type="ECO:0000256" key="4">
    <source>
        <dbReference type="ARBA" id="ARBA00022723"/>
    </source>
</evidence>
<feature type="region of interest" description="Disordered" evidence="10">
    <location>
        <begin position="615"/>
        <end position="640"/>
    </location>
</feature>
<feature type="compositionally biased region" description="Low complexity" evidence="10">
    <location>
        <begin position="301"/>
        <end position="315"/>
    </location>
</feature>
<feature type="region of interest" description="Disordered" evidence="10">
    <location>
        <begin position="1710"/>
        <end position="1765"/>
    </location>
</feature>
<evidence type="ECO:0000256" key="2">
    <source>
        <dbReference type="ARBA" id="ARBA00022499"/>
    </source>
</evidence>
<evidence type="ECO:0000256" key="6">
    <source>
        <dbReference type="ARBA" id="ARBA00022833"/>
    </source>
</evidence>
<feature type="compositionally biased region" description="Polar residues" evidence="10">
    <location>
        <begin position="360"/>
        <end position="376"/>
    </location>
</feature>
<evidence type="ECO:0000313" key="12">
    <source>
        <dbReference type="Ensembl" id="ENSPSIP00000006362.1"/>
    </source>
</evidence>
<feature type="region of interest" description="Disordered" evidence="10">
    <location>
        <begin position="1265"/>
        <end position="1290"/>
    </location>
</feature>
<keyword evidence="3" id="KW-0597">Phosphoprotein</keyword>
<dbReference type="eggNOG" id="KOG1084">
    <property type="taxonomic scope" value="Eukaryota"/>
</dbReference>
<protein>
    <submittedName>
        <fullName evidence="12">Retinoic acid induced 1</fullName>
    </submittedName>
</protein>
<dbReference type="InterPro" id="IPR052440">
    <property type="entry name" value="Trans_Reg/Chrom_Remod"/>
</dbReference>
<accession>K7FEA2</accession>
<reference evidence="12" key="4">
    <citation type="submission" date="2025-09" db="UniProtKB">
        <authorList>
            <consortium name="Ensembl"/>
        </authorList>
    </citation>
    <scope>IDENTIFICATION</scope>
</reference>
<feature type="compositionally biased region" description="Low complexity" evidence="10">
    <location>
        <begin position="205"/>
        <end position="215"/>
    </location>
</feature>
<dbReference type="GO" id="GO:0045893">
    <property type="term" value="P:positive regulation of DNA-templated transcription"/>
    <property type="evidence" value="ECO:0007669"/>
    <property type="project" value="Ensembl"/>
</dbReference>
<feature type="compositionally biased region" description="Basic and acidic residues" evidence="10">
    <location>
        <begin position="1496"/>
        <end position="1518"/>
    </location>
</feature>
<feature type="region of interest" description="Disordered" evidence="10">
    <location>
        <begin position="1167"/>
        <end position="1213"/>
    </location>
</feature>
<feature type="region of interest" description="Disordered" evidence="10">
    <location>
        <begin position="1487"/>
        <end position="1574"/>
    </location>
</feature>
<feature type="compositionally biased region" description="Polar residues" evidence="10">
    <location>
        <begin position="442"/>
        <end position="452"/>
    </location>
</feature>
<dbReference type="GeneTree" id="ENSGT00940000156922"/>
<dbReference type="GO" id="GO:0008270">
    <property type="term" value="F:zinc ion binding"/>
    <property type="evidence" value="ECO:0007669"/>
    <property type="project" value="UniProtKB-KW"/>
</dbReference>
<evidence type="ECO:0000256" key="7">
    <source>
        <dbReference type="ARBA" id="ARBA00022843"/>
    </source>
</evidence>
<dbReference type="Pfam" id="PF13771">
    <property type="entry name" value="zf-HC5HC2H"/>
    <property type="match status" value="1"/>
</dbReference>